<keyword evidence="11" id="KW-1185">Reference proteome</keyword>
<keyword evidence="7 8" id="KW-0472">Membrane</keyword>
<dbReference type="PANTHER" id="PTHR33908">
    <property type="entry name" value="MANNOSYLTRANSFERASE YKCB-RELATED"/>
    <property type="match status" value="1"/>
</dbReference>
<keyword evidence="6 8" id="KW-1133">Transmembrane helix</keyword>
<feature type="transmembrane region" description="Helical" evidence="8">
    <location>
        <begin position="12"/>
        <end position="31"/>
    </location>
</feature>
<dbReference type="EMBL" id="AODQ01000019">
    <property type="protein sequence ID" value="EMR03708.1"/>
    <property type="molecule type" value="Genomic_DNA"/>
</dbReference>
<dbReference type="STRING" id="1279009.ADICEAN_01142"/>
<dbReference type="Proteomes" id="UP000011910">
    <property type="component" value="Unassembled WGS sequence"/>
</dbReference>
<feature type="transmembrane region" description="Helical" evidence="8">
    <location>
        <begin position="164"/>
        <end position="193"/>
    </location>
</feature>
<evidence type="ECO:0000256" key="1">
    <source>
        <dbReference type="ARBA" id="ARBA00004651"/>
    </source>
</evidence>
<sequence length="445" mass="49907">MHMSRKWFPNTPLGAFTPFLLLYLCLVLYLHTDTMYGDEARYWEFAQNLLQGFYSPPAPDINLWNGPGYPLFLLPFAVLGLPLLAITLANAVLYWASVLLLYHSLLGYVSRRTALLLSLFWAGYYIAFQELPSLLSEPLTLFLVTAIAYCWSRAFREASTRWMVVAGLLLGWLTLTKIIFGYVVLVLLAGSVLYAGISRTANARRLAYCFGVAFLLCVPYLLYTYSLTGRVLYWGNSGGMSLYWMSTPVEGEYGDWNNETFTANCGLPNMPCSAPLLAVHHQADIAYVSQFVGVAKDDAYKRIAIDNIKAHPVKYVRNWLANIGRLLFGIPASYFYQREATLARILPNGVLLTFMLIAAVPTIRSWRRVALEIRILVLLLLLYLGASSLLSAYPRQFYVVVPMLLLWIGYVLERSLRISLQIGSAGEAGCAKPPATGKECNLTFL</sequence>
<dbReference type="InterPro" id="IPR050297">
    <property type="entry name" value="LipidA_mod_glycosyltrf_83"/>
</dbReference>
<feature type="domain" description="Glycosyltransferase RgtA/B/C/D-like" evidence="9">
    <location>
        <begin position="76"/>
        <end position="222"/>
    </location>
</feature>
<dbReference type="eggNOG" id="COG1928">
    <property type="taxonomic scope" value="Bacteria"/>
</dbReference>
<comment type="caution">
    <text evidence="10">The sequence shown here is derived from an EMBL/GenBank/DDBJ whole genome shotgun (WGS) entry which is preliminary data.</text>
</comment>
<evidence type="ECO:0000313" key="11">
    <source>
        <dbReference type="Proteomes" id="UP000011910"/>
    </source>
</evidence>
<dbReference type="AlphaFoldDB" id="M7N4Y0"/>
<evidence type="ECO:0000313" key="10">
    <source>
        <dbReference type="EMBL" id="EMR03708.1"/>
    </source>
</evidence>
<feature type="transmembrane region" description="Helical" evidence="8">
    <location>
        <begin position="396"/>
        <end position="412"/>
    </location>
</feature>
<feature type="transmembrane region" description="Helical" evidence="8">
    <location>
        <begin position="109"/>
        <end position="128"/>
    </location>
</feature>
<evidence type="ECO:0000256" key="4">
    <source>
        <dbReference type="ARBA" id="ARBA00022679"/>
    </source>
</evidence>
<dbReference type="PANTHER" id="PTHR33908:SF11">
    <property type="entry name" value="MEMBRANE PROTEIN"/>
    <property type="match status" value="1"/>
</dbReference>
<keyword evidence="4" id="KW-0808">Transferase</keyword>
<proteinExistence type="predicted"/>
<dbReference type="GO" id="GO:0016763">
    <property type="term" value="F:pentosyltransferase activity"/>
    <property type="evidence" value="ECO:0007669"/>
    <property type="project" value="TreeGrafter"/>
</dbReference>
<evidence type="ECO:0000256" key="5">
    <source>
        <dbReference type="ARBA" id="ARBA00022692"/>
    </source>
</evidence>
<evidence type="ECO:0000259" key="9">
    <source>
        <dbReference type="Pfam" id="PF13231"/>
    </source>
</evidence>
<feature type="transmembrane region" description="Helical" evidence="8">
    <location>
        <begin position="373"/>
        <end position="390"/>
    </location>
</feature>
<reference evidence="10 11" key="1">
    <citation type="journal article" date="2013" name="Genome Announc.">
        <title>Draft Genome Sequence of Cesiribacter andamanensis Strain AMV16T, Isolated from a Soil Sample from a Mud Volcano in the Andaman Islands, India.</title>
        <authorList>
            <person name="Shivaji S."/>
            <person name="Ara S."/>
            <person name="Begum Z."/>
            <person name="Srinivas T.N."/>
            <person name="Singh A."/>
            <person name="Kumar Pinnaka A."/>
        </authorList>
    </citation>
    <scope>NUCLEOTIDE SEQUENCE [LARGE SCALE GENOMIC DNA]</scope>
    <source>
        <strain evidence="10 11">AMV16</strain>
    </source>
</reference>
<organism evidence="10 11">
    <name type="scientific">Cesiribacter andamanensis AMV16</name>
    <dbReference type="NCBI Taxonomy" id="1279009"/>
    <lineage>
        <taxon>Bacteria</taxon>
        <taxon>Pseudomonadati</taxon>
        <taxon>Bacteroidota</taxon>
        <taxon>Cytophagia</taxon>
        <taxon>Cytophagales</taxon>
        <taxon>Cesiribacteraceae</taxon>
        <taxon>Cesiribacter</taxon>
    </lineage>
</organism>
<evidence type="ECO:0000256" key="3">
    <source>
        <dbReference type="ARBA" id="ARBA00022676"/>
    </source>
</evidence>
<name>M7N4Y0_9BACT</name>
<gene>
    <name evidence="10" type="ORF">ADICEAN_01142</name>
</gene>
<keyword evidence="5 8" id="KW-0812">Transmembrane</keyword>
<keyword evidence="3" id="KW-0328">Glycosyltransferase</keyword>
<feature type="transmembrane region" description="Helical" evidence="8">
    <location>
        <begin position="72"/>
        <end position="102"/>
    </location>
</feature>
<dbReference type="Pfam" id="PF13231">
    <property type="entry name" value="PMT_2"/>
    <property type="match status" value="1"/>
</dbReference>
<evidence type="ECO:0000256" key="2">
    <source>
        <dbReference type="ARBA" id="ARBA00022475"/>
    </source>
</evidence>
<keyword evidence="2" id="KW-1003">Cell membrane</keyword>
<feature type="transmembrane region" description="Helical" evidence="8">
    <location>
        <begin position="342"/>
        <end position="361"/>
    </location>
</feature>
<evidence type="ECO:0000256" key="6">
    <source>
        <dbReference type="ARBA" id="ARBA00022989"/>
    </source>
</evidence>
<dbReference type="GO" id="GO:0009103">
    <property type="term" value="P:lipopolysaccharide biosynthetic process"/>
    <property type="evidence" value="ECO:0007669"/>
    <property type="project" value="UniProtKB-ARBA"/>
</dbReference>
<protein>
    <recommendedName>
        <fullName evidence="9">Glycosyltransferase RgtA/B/C/D-like domain-containing protein</fullName>
    </recommendedName>
</protein>
<feature type="transmembrane region" description="Helical" evidence="8">
    <location>
        <begin position="205"/>
        <end position="223"/>
    </location>
</feature>
<dbReference type="InterPro" id="IPR038731">
    <property type="entry name" value="RgtA/B/C-like"/>
</dbReference>
<dbReference type="GO" id="GO:0005886">
    <property type="term" value="C:plasma membrane"/>
    <property type="evidence" value="ECO:0007669"/>
    <property type="project" value="UniProtKB-SubCell"/>
</dbReference>
<evidence type="ECO:0000256" key="7">
    <source>
        <dbReference type="ARBA" id="ARBA00023136"/>
    </source>
</evidence>
<accession>M7N4Y0</accession>
<comment type="subcellular location">
    <subcellularLocation>
        <location evidence="1">Cell membrane</location>
        <topology evidence="1">Multi-pass membrane protein</topology>
    </subcellularLocation>
</comment>
<evidence type="ECO:0000256" key="8">
    <source>
        <dbReference type="SAM" id="Phobius"/>
    </source>
</evidence>